<dbReference type="InterPro" id="IPR006504">
    <property type="entry name" value="Tscrpt_reg_Spx/MgsR"/>
</dbReference>
<evidence type="ECO:0000313" key="3">
    <source>
        <dbReference type="EMBL" id="QSX35662.1"/>
    </source>
</evidence>
<dbReference type="NCBIfam" id="TIGR01617">
    <property type="entry name" value="arsC_related"/>
    <property type="match status" value="1"/>
</dbReference>
<reference evidence="3 4" key="1">
    <citation type="submission" date="2021-03" db="EMBL/GenBank/DDBJ databases">
        <title>Novel species identification of genus Shewanella.</title>
        <authorList>
            <person name="Liu G."/>
            <person name="Zhang Q."/>
        </authorList>
    </citation>
    <scope>NUCLEOTIDE SEQUENCE [LARGE SCALE GENOMIC DNA]</scope>
    <source>
        <strain evidence="3 4">FJAT-52962</strain>
    </source>
</reference>
<name>A0ABX7QXA2_9GAMM</name>
<dbReference type="NCBIfam" id="NF008107">
    <property type="entry name" value="PRK10853.1"/>
    <property type="match status" value="1"/>
</dbReference>
<dbReference type="PANTHER" id="PTHR30041:SF8">
    <property type="entry name" value="PROTEIN YFFB"/>
    <property type="match status" value="1"/>
</dbReference>
<sequence>MTLSGTKIYGIKNCDTVKKARKWLETNQLAMDFHDFRDDGLDSATLEAWVDDLGWEALFNKRSTSFRALSDADKANLNAAKAQTLMLANPTLIKRPVLVHGSQIACGFSEAQYREIFGK</sequence>
<dbReference type="PANTHER" id="PTHR30041">
    <property type="entry name" value="ARSENATE REDUCTASE"/>
    <property type="match status" value="1"/>
</dbReference>
<keyword evidence="4" id="KW-1185">Reference proteome</keyword>
<dbReference type="Proteomes" id="UP000663207">
    <property type="component" value="Chromosome"/>
</dbReference>
<dbReference type="Gene3D" id="3.40.30.10">
    <property type="entry name" value="Glutaredoxin"/>
    <property type="match status" value="1"/>
</dbReference>
<organism evidence="3 4">
    <name type="scientific">Shewanella sedimentimangrovi</name>
    <dbReference type="NCBI Taxonomy" id="2814293"/>
    <lineage>
        <taxon>Bacteria</taxon>
        <taxon>Pseudomonadati</taxon>
        <taxon>Pseudomonadota</taxon>
        <taxon>Gammaproteobacteria</taxon>
        <taxon>Alteromonadales</taxon>
        <taxon>Shewanellaceae</taxon>
        <taxon>Shewanella</taxon>
    </lineage>
</organism>
<dbReference type="CDD" id="cd03035">
    <property type="entry name" value="ArsC_Yffb"/>
    <property type="match status" value="1"/>
</dbReference>
<dbReference type="InterPro" id="IPR006660">
    <property type="entry name" value="Arsenate_reductase-like"/>
</dbReference>
<evidence type="ECO:0000313" key="4">
    <source>
        <dbReference type="Proteomes" id="UP000663207"/>
    </source>
</evidence>
<evidence type="ECO:0000256" key="1">
    <source>
        <dbReference type="ARBA" id="ARBA00007198"/>
    </source>
</evidence>
<dbReference type="InterPro" id="IPR036249">
    <property type="entry name" value="Thioredoxin-like_sf"/>
</dbReference>
<dbReference type="RefSeq" id="WP_207379152.1">
    <property type="nucleotide sequence ID" value="NZ_CP071502.1"/>
</dbReference>
<dbReference type="SUPFAM" id="SSF52833">
    <property type="entry name" value="Thioredoxin-like"/>
    <property type="match status" value="1"/>
</dbReference>
<accession>A0ABX7QXA2</accession>
<gene>
    <name evidence="3" type="ORF">JYB85_09670</name>
</gene>
<comment type="similarity">
    <text evidence="1 2">Belongs to the ArsC family.</text>
</comment>
<protein>
    <submittedName>
        <fullName evidence="3">ArsC family reductase</fullName>
    </submittedName>
</protein>
<dbReference type="EMBL" id="CP071502">
    <property type="protein sequence ID" value="QSX35662.1"/>
    <property type="molecule type" value="Genomic_DNA"/>
</dbReference>
<proteinExistence type="inferred from homology"/>
<dbReference type="Pfam" id="PF03960">
    <property type="entry name" value="ArsC"/>
    <property type="match status" value="1"/>
</dbReference>
<evidence type="ECO:0000256" key="2">
    <source>
        <dbReference type="PROSITE-ProRule" id="PRU01282"/>
    </source>
</evidence>
<dbReference type="PROSITE" id="PS51353">
    <property type="entry name" value="ARSC"/>
    <property type="match status" value="1"/>
</dbReference>